<gene>
    <name evidence="2" type="ORF">TCM_043902</name>
</gene>
<accession>A0A061FQG5</accession>
<feature type="region of interest" description="Disordered" evidence="1">
    <location>
        <begin position="1"/>
        <end position="29"/>
    </location>
</feature>
<sequence length="246" mass="27789">MLSLTNVGAFPNPSTHPQRQQANDLPSKPPFLFDASTEPVINVTFAHDSHGSTSVDLGVSGDGTSSRSRGRGPGVGIHTPIDPTQRLRITPLVHSPWLTWKKIANNVKDLMLKKFKALNEDFFVLRIWNKICSDRLRDMLSEERTQARKEANTKNIMDCKGISRHWITNEVWDALIDTANEMNRDVSFVQVFNRTHKHLRGHGDFIDSKSKTINGKDFQNPSSLFIAIGSAFVVVCCQWQRKLRNP</sequence>
<proteinExistence type="predicted"/>
<dbReference type="AlphaFoldDB" id="A0A061FQG5"/>
<feature type="region of interest" description="Disordered" evidence="1">
    <location>
        <begin position="54"/>
        <end position="81"/>
    </location>
</feature>
<evidence type="ECO:0000313" key="2">
    <source>
        <dbReference type="EMBL" id="EOY19138.1"/>
    </source>
</evidence>
<protein>
    <submittedName>
        <fullName evidence="2">Uncharacterized protein</fullName>
    </submittedName>
</protein>
<evidence type="ECO:0000313" key="3">
    <source>
        <dbReference type="Proteomes" id="UP000026915"/>
    </source>
</evidence>
<dbReference type="Gramene" id="EOY19138">
    <property type="protein sequence ID" value="EOY19138"/>
    <property type="gene ID" value="TCM_043902"/>
</dbReference>
<reference evidence="2 3" key="1">
    <citation type="journal article" date="2013" name="Genome Biol.">
        <title>The genome sequence of the most widely cultivated cacao type and its use to identify candidate genes regulating pod color.</title>
        <authorList>
            <person name="Motamayor J.C."/>
            <person name="Mockaitis K."/>
            <person name="Schmutz J."/>
            <person name="Haiminen N."/>
            <person name="Iii D.L."/>
            <person name="Cornejo O."/>
            <person name="Findley S.D."/>
            <person name="Zheng P."/>
            <person name="Utro F."/>
            <person name="Royaert S."/>
            <person name="Saski C."/>
            <person name="Jenkins J."/>
            <person name="Podicheti R."/>
            <person name="Zhao M."/>
            <person name="Scheffler B.E."/>
            <person name="Stack J.C."/>
            <person name="Feltus F.A."/>
            <person name="Mustiga G.M."/>
            <person name="Amores F."/>
            <person name="Phillips W."/>
            <person name="Marelli J.P."/>
            <person name="May G.D."/>
            <person name="Shapiro H."/>
            <person name="Ma J."/>
            <person name="Bustamante C.D."/>
            <person name="Schnell R.J."/>
            <person name="Main D."/>
            <person name="Gilbert D."/>
            <person name="Parida L."/>
            <person name="Kuhn D.N."/>
        </authorList>
    </citation>
    <scope>NUCLEOTIDE SEQUENCE [LARGE SCALE GENOMIC DNA]</scope>
    <source>
        <strain evidence="3">cv. Matina 1-6</strain>
    </source>
</reference>
<name>A0A061FQG5_THECC</name>
<feature type="compositionally biased region" description="Low complexity" evidence="1">
    <location>
        <begin position="58"/>
        <end position="67"/>
    </location>
</feature>
<dbReference type="EMBL" id="CM001888">
    <property type="protein sequence ID" value="EOY19138.1"/>
    <property type="molecule type" value="Genomic_DNA"/>
</dbReference>
<evidence type="ECO:0000256" key="1">
    <source>
        <dbReference type="SAM" id="MobiDB-lite"/>
    </source>
</evidence>
<dbReference type="HOGENOM" id="CLU_1130737_0_0_1"/>
<feature type="compositionally biased region" description="Polar residues" evidence="1">
    <location>
        <begin position="1"/>
        <end position="24"/>
    </location>
</feature>
<keyword evidence="3" id="KW-1185">Reference proteome</keyword>
<dbReference type="InParanoid" id="A0A061FQG5"/>
<dbReference type="Proteomes" id="UP000026915">
    <property type="component" value="Chromosome 10"/>
</dbReference>
<organism evidence="2 3">
    <name type="scientific">Theobroma cacao</name>
    <name type="common">Cacao</name>
    <name type="synonym">Cocoa</name>
    <dbReference type="NCBI Taxonomy" id="3641"/>
    <lineage>
        <taxon>Eukaryota</taxon>
        <taxon>Viridiplantae</taxon>
        <taxon>Streptophyta</taxon>
        <taxon>Embryophyta</taxon>
        <taxon>Tracheophyta</taxon>
        <taxon>Spermatophyta</taxon>
        <taxon>Magnoliopsida</taxon>
        <taxon>eudicotyledons</taxon>
        <taxon>Gunneridae</taxon>
        <taxon>Pentapetalae</taxon>
        <taxon>rosids</taxon>
        <taxon>malvids</taxon>
        <taxon>Malvales</taxon>
        <taxon>Malvaceae</taxon>
        <taxon>Byttnerioideae</taxon>
        <taxon>Theobroma</taxon>
    </lineage>
</organism>